<keyword evidence="2" id="KW-1185">Reference proteome</keyword>
<sequence>MAVDPKTPTERQVKAQIAPFRQEAANYPNPTLVACTWCVGTGLTIDMNASLLPARINKMFAGGSSCH</sequence>
<dbReference type="PROSITE" id="PS51257">
    <property type="entry name" value="PROKAR_LIPOPROTEIN"/>
    <property type="match status" value="1"/>
</dbReference>
<dbReference type="AlphaFoldDB" id="A0ABD0MC75"/>
<dbReference type="Proteomes" id="UP001519460">
    <property type="component" value="Unassembled WGS sequence"/>
</dbReference>
<accession>A0ABD0MC75</accession>
<evidence type="ECO:0000313" key="2">
    <source>
        <dbReference type="Proteomes" id="UP001519460"/>
    </source>
</evidence>
<organism evidence="1 2">
    <name type="scientific">Batillaria attramentaria</name>
    <dbReference type="NCBI Taxonomy" id="370345"/>
    <lineage>
        <taxon>Eukaryota</taxon>
        <taxon>Metazoa</taxon>
        <taxon>Spiralia</taxon>
        <taxon>Lophotrochozoa</taxon>
        <taxon>Mollusca</taxon>
        <taxon>Gastropoda</taxon>
        <taxon>Caenogastropoda</taxon>
        <taxon>Sorbeoconcha</taxon>
        <taxon>Cerithioidea</taxon>
        <taxon>Batillariidae</taxon>
        <taxon>Batillaria</taxon>
    </lineage>
</organism>
<proteinExistence type="predicted"/>
<reference evidence="1 2" key="1">
    <citation type="journal article" date="2023" name="Sci. Data">
        <title>Genome assembly of the Korean intertidal mud-creeper Batillaria attramentaria.</title>
        <authorList>
            <person name="Patra A.K."/>
            <person name="Ho P.T."/>
            <person name="Jun S."/>
            <person name="Lee S.J."/>
            <person name="Kim Y."/>
            <person name="Won Y.J."/>
        </authorList>
    </citation>
    <scope>NUCLEOTIDE SEQUENCE [LARGE SCALE GENOMIC DNA]</scope>
    <source>
        <strain evidence="1">Wonlab-2016</strain>
    </source>
</reference>
<comment type="caution">
    <text evidence="1">The sequence shown here is derived from an EMBL/GenBank/DDBJ whole genome shotgun (WGS) entry which is preliminary data.</text>
</comment>
<gene>
    <name evidence="1" type="ORF">BaRGS_00000273</name>
</gene>
<name>A0ABD0MC75_9CAEN</name>
<dbReference type="EMBL" id="JACVVK020000001">
    <property type="protein sequence ID" value="KAK7508707.1"/>
    <property type="molecule type" value="Genomic_DNA"/>
</dbReference>
<protein>
    <submittedName>
        <fullName evidence="1">Uncharacterized protein</fullName>
    </submittedName>
</protein>
<evidence type="ECO:0000313" key="1">
    <source>
        <dbReference type="EMBL" id="KAK7508707.1"/>
    </source>
</evidence>